<evidence type="ECO:0000313" key="2">
    <source>
        <dbReference type="EMBL" id="MFC5507479.1"/>
    </source>
</evidence>
<dbReference type="InterPro" id="IPR003772">
    <property type="entry name" value="YceD"/>
</dbReference>
<gene>
    <name evidence="2" type="ORF">ACFPN9_19745</name>
</gene>
<organism evidence="2 3">
    <name type="scientific">Bosea massiliensis</name>
    <dbReference type="NCBI Taxonomy" id="151419"/>
    <lineage>
        <taxon>Bacteria</taxon>
        <taxon>Pseudomonadati</taxon>
        <taxon>Pseudomonadota</taxon>
        <taxon>Alphaproteobacteria</taxon>
        <taxon>Hyphomicrobiales</taxon>
        <taxon>Boseaceae</taxon>
        <taxon>Bosea</taxon>
    </lineage>
</organism>
<name>A0ABW0P471_9HYPH</name>
<proteinExistence type="predicted"/>
<dbReference type="Pfam" id="PF02620">
    <property type="entry name" value="YceD"/>
    <property type="match status" value="1"/>
</dbReference>
<accession>A0ABW0P471</accession>
<sequence length="185" mass="20130">MTSEALPPLPLSRPVRVDAIKLRGTPFALEAEPQEKAGIATMLDLPSVESLEARYMLSRSGERVKLEGTIKAAFHQTCTVTLDPFPVTLEVPLKLDFAPEEPAEPRRRAAADDSGEIDIEVRLNEDDPPEPIVDGAIDLGAVTLEFLALALDPYPRKPGAVFAEPAPEEPPESPFAKLARLKRDS</sequence>
<dbReference type="RefSeq" id="WP_066735610.1">
    <property type="nucleotide sequence ID" value="NZ_JBHSLU010000063.1"/>
</dbReference>
<feature type="region of interest" description="Disordered" evidence="1">
    <location>
        <begin position="160"/>
        <end position="185"/>
    </location>
</feature>
<keyword evidence="3" id="KW-1185">Reference proteome</keyword>
<reference evidence="3" key="1">
    <citation type="journal article" date="2019" name="Int. J. Syst. Evol. Microbiol.">
        <title>The Global Catalogue of Microorganisms (GCM) 10K type strain sequencing project: providing services to taxonomists for standard genome sequencing and annotation.</title>
        <authorList>
            <consortium name="The Broad Institute Genomics Platform"/>
            <consortium name="The Broad Institute Genome Sequencing Center for Infectious Disease"/>
            <person name="Wu L."/>
            <person name="Ma J."/>
        </authorList>
    </citation>
    <scope>NUCLEOTIDE SEQUENCE [LARGE SCALE GENOMIC DNA]</scope>
    <source>
        <strain evidence="3">CCUG 43117</strain>
    </source>
</reference>
<protein>
    <submittedName>
        <fullName evidence="2">YceD family protein</fullName>
    </submittedName>
</protein>
<evidence type="ECO:0000313" key="3">
    <source>
        <dbReference type="Proteomes" id="UP001596060"/>
    </source>
</evidence>
<dbReference type="Proteomes" id="UP001596060">
    <property type="component" value="Unassembled WGS sequence"/>
</dbReference>
<comment type="caution">
    <text evidence="2">The sequence shown here is derived from an EMBL/GenBank/DDBJ whole genome shotgun (WGS) entry which is preliminary data.</text>
</comment>
<evidence type="ECO:0000256" key="1">
    <source>
        <dbReference type="SAM" id="MobiDB-lite"/>
    </source>
</evidence>
<dbReference type="EMBL" id="JBHSLU010000063">
    <property type="protein sequence ID" value="MFC5507479.1"/>
    <property type="molecule type" value="Genomic_DNA"/>
</dbReference>